<dbReference type="Proteomes" id="UP000000796">
    <property type="component" value="Chromosome"/>
</dbReference>
<gene>
    <name evidence="1" type="ordered locus">RrIowa_1012</name>
</gene>
<reference evidence="1 2" key="2">
    <citation type="journal article" date="2015" name="Infect. Immun.">
        <title>Comparative genome sequencing of Rickettsia rickettsii strains that differ in virulence.</title>
        <authorList>
            <person name="Clark T.R."/>
            <person name="Noriea N.F."/>
            <person name="Bublitz D.C."/>
            <person name="Ellison D.W."/>
            <person name="Martens C."/>
            <person name="Lutter E.I."/>
            <person name="Hackstadt T."/>
        </authorList>
    </citation>
    <scope>NUCLEOTIDE SEQUENCE [LARGE SCALE GENOMIC DNA]</scope>
    <source>
        <strain evidence="1 2">Iowa</strain>
    </source>
</reference>
<protein>
    <submittedName>
        <fullName evidence="1">Uncharacterized protein</fullName>
    </submittedName>
</protein>
<organism evidence="1 2">
    <name type="scientific">Rickettsia rickettsii (strain Iowa)</name>
    <dbReference type="NCBI Taxonomy" id="452659"/>
    <lineage>
        <taxon>Bacteria</taxon>
        <taxon>Pseudomonadati</taxon>
        <taxon>Pseudomonadota</taxon>
        <taxon>Alphaproteobacteria</taxon>
        <taxon>Rickettsiales</taxon>
        <taxon>Rickettsiaceae</taxon>
        <taxon>Rickettsieae</taxon>
        <taxon>Rickettsia</taxon>
        <taxon>spotted fever group</taxon>
    </lineage>
</organism>
<keyword evidence="2" id="KW-1185">Reference proteome</keyword>
<name>B0BY92_RICRO</name>
<proteinExistence type="predicted"/>
<evidence type="ECO:0000313" key="2">
    <source>
        <dbReference type="Proteomes" id="UP000000796"/>
    </source>
</evidence>
<reference evidence="1 2" key="1">
    <citation type="journal article" date="2008" name="Infect. Immun.">
        <title>Genomic comparison of virulent Rickettsia rickettsii Sheila Smith and avirulent Rickettsia rickettsii Iowa.</title>
        <authorList>
            <person name="Ellison D.W."/>
            <person name="Clark T.R."/>
            <person name="Sturdevant D.E."/>
            <person name="Virtaneva K."/>
            <person name="Porcella S.F."/>
            <person name="Hackstadt T."/>
        </authorList>
    </citation>
    <scope>NUCLEOTIDE SEQUENCE [LARGE SCALE GENOMIC DNA]</scope>
    <source>
        <strain evidence="1 2">Iowa</strain>
    </source>
</reference>
<dbReference type="AlphaFoldDB" id="B0BY92"/>
<dbReference type="EMBL" id="CP000766">
    <property type="protein sequence ID" value="ABY72818.1"/>
    <property type="molecule type" value="Genomic_DNA"/>
</dbReference>
<sequence length="66" mass="7533">MVLIRTFSMSSPRGIVAWISKCSLCHFHASGHPVKHIKNFLYAYFVKGIILSNIKGYFSRCLLSQE</sequence>
<dbReference type="HOGENOM" id="CLU_2828461_0_0_5"/>
<evidence type="ECO:0000313" key="1">
    <source>
        <dbReference type="EMBL" id="ABY72818.1"/>
    </source>
</evidence>
<accession>B0BY92</accession>
<dbReference type="KEGG" id="rrj:RrIowa_1012"/>